<evidence type="ECO:0000256" key="1">
    <source>
        <dbReference type="SAM" id="SignalP"/>
    </source>
</evidence>
<feature type="chain" id="PRO_5043427406" description="Chitin-binding type-2 domain-containing protein" evidence="1">
    <location>
        <begin position="19"/>
        <end position="1157"/>
    </location>
</feature>
<accession>A0AAV2PM10</accession>
<dbReference type="GO" id="GO:0005576">
    <property type="term" value="C:extracellular region"/>
    <property type="evidence" value="ECO:0007669"/>
    <property type="project" value="InterPro"/>
</dbReference>
<dbReference type="EMBL" id="CAXKWB010000639">
    <property type="protein sequence ID" value="CAL4061496.1"/>
    <property type="molecule type" value="Genomic_DNA"/>
</dbReference>
<keyword evidence="4" id="KW-1185">Reference proteome</keyword>
<dbReference type="GO" id="GO:0008061">
    <property type="term" value="F:chitin binding"/>
    <property type="evidence" value="ECO:0007669"/>
    <property type="project" value="InterPro"/>
</dbReference>
<dbReference type="AlphaFoldDB" id="A0AAV2PM10"/>
<dbReference type="SMART" id="SM00494">
    <property type="entry name" value="ChtBD2"/>
    <property type="match status" value="1"/>
</dbReference>
<dbReference type="Pfam" id="PF01607">
    <property type="entry name" value="CBM_14"/>
    <property type="match status" value="1"/>
</dbReference>
<keyword evidence="1" id="KW-0732">Signal</keyword>
<feature type="non-terminal residue" evidence="3">
    <location>
        <position position="1157"/>
    </location>
</feature>
<dbReference type="InterPro" id="IPR036508">
    <property type="entry name" value="Chitin-bd_dom_sf"/>
</dbReference>
<organism evidence="3 4">
    <name type="scientific">Meganyctiphanes norvegica</name>
    <name type="common">Northern krill</name>
    <name type="synonym">Thysanopoda norvegica</name>
    <dbReference type="NCBI Taxonomy" id="48144"/>
    <lineage>
        <taxon>Eukaryota</taxon>
        <taxon>Metazoa</taxon>
        <taxon>Ecdysozoa</taxon>
        <taxon>Arthropoda</taxon>
        <taxon>Crustacea</taxon>
        <taxon>Multicrustacea</taxon>
        <taxon>Malacostraca</taxon>
        <taxon>Eumalacostraca</taxon>
        <taxon>Eucarida</taxon>
        <taxon>Euphausiacea</taxon>
        <taxon>Euphausiidae</taxon>
        <taxon>Meganyctiphanes</taxon>
    </lineage>
</organism>
<reference evidence="3 4" key="1">
    <citation type="submission" date="2024-05" db="EMBL/GenBank/DDBJ databases">
        <authorList>
            <person name="Wallberg A."/>
        </authorList>
    </citation>
    <scope>NUCLEOTIDE SEQUENCE [LARGE SCALE GENOMIC DNA]</scope>
</reference>
<feature type="signal peptide" evidence="1">
    <location>
        <begin position="1"/>
        <end position="18"/>
    </location>
</feature>
<comment type="caution">
    <text evidence="3">The sequence shown here is derived from an EMBL/GenBank/DDBJ whole genome shotgun (WGS) entry which is preliminary data.</text>
</comment>
<dbReference type="Gene3D" id="2.170.140.10">
    <property type="entry name" value="Chitin binding domain"/>
    <property type="match status" value="1"/>
</dbReference>
<feature type="domain" description="Chitin-binding type-2" evidence="2">
    <location>
        <begin position="42"/>
        <end position="104"/>
    </location>
</feature>
<proteinExistence type="predicted"/>
<dbReference type="SUPFAM" id="SSF57625">
    <property type="entry name" value="Invertebrate chitin-binding proteins"/>
    <property type="match status" value="1"/>
</dbReference>
<protein>
    <recommendedName>
        <fullName evidence="2">Chitin-binding type-2 domain-containing protein</fullName>
    </recommendedName>
</protein>
<sequence>MWLRVVAALAVLVAAGLAAVPGTRAVPGPNDRRYPDYIVFPKVKCSGEGSFPHPRNCSWYYRCNDRLGTGFFWTTYYECEPGTVFSDELDQCVFPHNPKYTCKTNGSMPESPKPICRRPGNVCDTIQSSCQNYDTCSSDGITVQREWLCRSEQCEVDCVKQRVSNICPIGQLFSTSQKRCVKEPPSVNPCSTPKPDPECTTLDESCKTFDVCLQWQPKKTLRLCAQKRCRLGTQSSNSNYCNGQQLYDTQSGRCVNVPTGGDLCPEEDCTTLDSSCKDFDVCLPTKRNLRLCAKKRCLLGTQSSDRNYCNGQQLYDTQSGRCVDVPRGGDLCPEEDCTTLDSSCKDFDVCLPTKRNLRLCAKKRCRLGTQSSDSNYCNGQQLYDTQSGRCVNEPTGGDLCPEDCTTLESSCKDFDVCLPTKRNLRLCDKKSCRLGTQSSDSNYCNGQQLYDTQSGRCVNVPTDNQLCKIDIITCKTVIDSCESYDICFPTKQQANLCSLVNCTRDDGIVIGTQPHCPGNDLYNLQTRNCVRRPNANQICDDKGKVPKPEYPITKCTVLESSCEDFELCQPSRGNQKMCTRERCTRDGRVLGERDMCPTEQMYDIKTRRCAQRPSTFSLCKPPFTPLPPYSPPYFPITICTTLRYSCQTYKVCDPNQRTQTLCELESCSRENQDPVVTNLCFTPGLYYDLTLRRCVQKPTIEKLCTGVPPPNEPQPEYCSLVDDSCTDYDICLPTKRNARLCSLQRCRQGSQTTDRNICNSQQLYDTQTWSCVNKPTENQLCKQPICTTVSASCENYEICKPFRQLATLCSRERCNHNGKDIGENPHCTGDRLYSLQTRNCVLRPTASQLCSTGPGGPPKPKPYPITTCTTLESSCEDFEVCQPSRRKQRMCARESCTREGRVLGERDICFTQGLMYDLQTRKCGQRPAYFSLCKPPFEIIPNDTSPTPTTICTTLLSSCKTYKLCEPSQRTQTLCERESCSRESQYIGERSMCSSPGLFYDLTSGRCIQNPSEGNLCKEPTLPEPETCNILDVSCKSYDVCLPTKRNARLCALQRCRQGTQSSDRNICNSQQLYDTQTWTCVNKPTEQELCFPVVCMIAESSCRTYDVCIPNRPKQSLSLCERERCSRGTQVVSERIKCPGGQLYNQASNACVSKPR</sequence>
<name>A0AAV2PM10_MEGNR</name>
<gene>
    <name evidence="3" type="ORF">MNOR_LOCUS2180</name>
</gene>
<dbReference type="Proteomes" id="UP001497623">
    <property type="component" value="Unassembled WGS sequence"/>
</dbReference>
<dbReference type="InterPro" id="IPR002557">
    <property type="entry name" value="Chitin-bd_dom"/>
</dbReference>
<evidence type="ECO:0000313" key="4">
    <source>
        <dbReference type="Proteomes" id="UP001497623"/>
    </source>
</evidence>
<evidence type="ECO:0000313" key="3">
    <source>
        <dbReference type="EMBL" id="CAL4061496.1"/>
    </source>
</evidence>
<dbReference type="PROSITE" id="PS50940">
    <property type="entry name" value="CHIT_BIND_II"/>
    <property type="match status" value="1"/>
</dbReference>
<evidence type="ECO:0000259" key="2">
    <source>
        <dbReference type="PROSITE" id="PS50940"/>
    </source>
</evidence>